<name>G0SC06_CHATD</name>
<feature type="chain" id="PRO_5003409443" description="Phosphatidic acid phosphatase type 2/haloperoxidase domain-containing protein" evidence="1">
    <location>
        <begin position="20"/>
        <end position="420"/>
    </location>
</feature>
<dbReference type="PANTHER" id="PTHR34599:SF2">
    <property type="entry name" value="TRAF-TYPE DOMAIN-CONTAINING PROTEIN"/>
    <property type="match status" value="1"/>
</dbReference>
<reference evidence="3 4" key="1">
    <citation type="journal article" date="2011" name="Cell">
        <title>Insight into structure and assembly of the nuclear pore complex by utilizing the genome of a eukaryotic thermophile.</title>
        <authorList>
            <person name="Amlacher S."/>
            <person name="Sarges P."/>
            <person name="Flemming D."/>
            <person name="van Noort V."/>
            <person name="Kunze R."/>
            <person name="Devos D.P."/>
            <person name="Arumugam M."/>
            <person name="Bork P."/>
            <person name="Hurt E."/>
        </authorList>
    </citation>
    <scope>NUCLEOTIDE SEQUENCE [LARGE SCALE GENOMIC DNA]</scope>
    <source>
        <strain evidence="4">DSM 1495 / CBS 144.50 / IMI 039719</strain>
    </source>
</reference>
<dbReference type="eggNOG" id="ENOG502S3TN">
    <property type="taxonomic scope" value="Eukaryota"/>
</dbReference>
<dbReference type="CDD" id="cd03398">
    <property type="entry name" value="PAP2_haloperoxidase"/>
    <property type="match status" value="1"/>
</dbReference>
<accession>G0SC06</accession>
<dbReference type="EMBL" id="GL988045">
    <property type="protein sequence ID" value="EGS18932.1"/>
    <property type="molecule type" value="Genomic_DNA"/>
</dbReference>
<dbReference type="KEGG" id="cthr:CTHT_0055450"/>
<keyword evidence="4" id="KW-1185">Reference proteome</keyword>
<dbReference type="GeneID" id="18259583"/>
<sequence length="420" mass="45972">MRLNIPTLLLAAVPAAVHAAYPEDIVYYWVDQSALFVNGTIVNGLSSPLSAWYQAVVQAAVYHAAVRSKHETLAFQQLAISHAAHDAILWVFQGTRGYGAVDAALRAVIPQIGLDPDSKKGKEAARLGQISAAKVAAARAEDRRTNFVDFHYGPQQPGVYQYTPGSQPLPDTPQARFITPFAGLGDISRFRSPPPPKTSSKEYEEDVLYVKEYGSLNSKSRSAYDTETAYFWRESSVTGWNRFAGNLLAGRYATNPLASAKLFAQLNYALANAGIASWDVKYAYQGWRPITAIHYPGIWVWSGKNISDPSWQPLLRPTPSHPDYVSTHSTFGAAAAAVLKAWNGGRDRIPPTTLSSNVTVDGVGVITRTYTSLDFASEENSKSRQFGGIHFAFAGREGVKLGTRVAQATLKVFDAHWDRF</sequence>
<protein>
    <recommendedName>
        <fullName evidence="2">Phosphatidic acid phosphatase type 2/haloperoxidase domain-containing protein</fullName>
    </recommendedName>
</protein>
<evidence type="ECO:0000259" key="2">
    <source>
        <dbReference type="Pfam" id="PF01569"/>
    </source>
</evidence>
<dbReference type="InterPro" id="IPR036938">
    <property type="entry name" value="PAP2/HPO_sf"/>
</dbReference>
<dbReference type="OrthoDB" id="9997027at2759"/>
<keyword evidence="1" id="KW-0732">Signal</keyword>
<dbReference type="PANTHER" id="PTHR34599">
    <property type="entry name" value="PEROXIDASE-RELATED"/>
    <property type="match status" value="1"/>
</dbReference>
<dbReference type="SUPFAM" id="SSF48317">
    <property type="entry name" value="Acid phosphatase/Vanadium-dependent haloperoxidase"/>
    <property type="match status" value="1"/>
</dbReference>
<organism evidence="4">
    <name type="scientific">Chaetomium thermophilum (strain DSM 1495 / CBS 144.50 / IMI 039719)</name>
    <name type="common">Thermochaetoides thermophila</name>
    <dbReference type="NCBI Taxonomy" id="759272"/>
    <lineage>
        <taxon>Eukaryota</taxon>
        <taxon>Fungi</taxon>
        <taxon>Dikarya</taxon>
        <taxon>Ascomycota</taxon>
        <taxon>Pezizomycotina</taxon>
        <taxon>Sordariomycetes</taxon>
        <taxon>Sordariomycetidae</taxon>
        <taxon>Sordariales</taxon>
        <taxon>Chaetomiaceae</taxon>
        <taxon>Thermochaetoides</taxon>
    </lineage>
</organism>
<feature type="domain" description="Phosphatidic acid phosphatase type 2/haloperoxidase" evidence="2">
    <location>
        <begin position="265"/>
        <end position="415"/>
    </location>
</feature>
<dbReference type="InterPro" id="IPR052559">
    <property type="entry name" value="V-haloperoxidase"/>
</dbReference>
<evidence type="ECO:0000313" key="3">
    <source>
        <dbReference type="EMBL" id="EGS18932.1"/>
    </source>
</evidence>
<dbReference type="Gene3D" id="1.10.606.20">
    <property type="match status" value="1"/>
</dbReference>
<gene>
    <name evidence="3" type="ORF">CTHT_0055450</name>
</gene>
<dbReference type="OMA" id="YWVDQSA"/>
<evidence type="ECO:0000313" key="4">
    <source>
        <dbReference type="Proteomes" id="UP000008066"/>
    </source>
</evidence>
<dbReference type="Pfam" id="PF01569">
    <property type="entry name" value="PAP2"/>
    <property type="match status" value="1"/>
</dbReference>
<dbReference type="RefSeq" id="XP_006695877.1">
    <property type="nucleotide sequence ID" value="XM_006695814.1"/>
</dbReference>
<dbReference type="Proteomes" id="UP000008066">
    <property type="component" value="Unassembled WGS sequence"/>
</dbReference>
<dbReference type="HOGENOM" id="CLU_020920_2_1_1"/>
<feature type="signal peptide" evidence="1">
    <location>
        <begin position="1"/>
        <end position="19"/>
    </location>
</feature>
<proteinExistence type="predicted"/>
<dbReference type="InterPro" id="IPR000326">
    <property type="entry name" value="PAP2/HPO"/>
</dbReference>
<dbReference type="AlphaFoldDB" id="G0SC06"/>
<evidence type="ECO:0000256" key="1">
    <source>
        <dbReference type="SAM" id="SignalP"/>
    </source>
</evidence>